<evidence type="ECO:0000256" key="2">
    <source>
        <dbReference type="SAM" id="Coils"/>
    </source>
</evidence>
<keyword evidence="1" id="KW-0238">DNA-binding</keyword>
<reference evidence="4 5" key="1">
    <citation type="submission" date="2019-07" db="EMBL/GenBank/DDBJ databases">
        <title>The pathways for chlorine oxyanion respiration interact through the shared metabolite chlorate.</title>
        <authorList>
            <person name="Barnum T.P."/>
            <person name="Cheng Y."/>
            <person name="Hill K.A."/>
            <person name="Lucas L.N."/>
            <person name="Carlson H.K."/>
            <person name="Coates J.D."/>
        </authorList>
    </citation>
    <scope>NUCLEOTIDE SEQUENCE [LARGE SCALE GENOMIC DNA]</scope>
    <source>
        <strain evidence="4 5">SFB-1</strain>
    </source>
</reference>
<dbReference type="SUPFAM" id="SSF46955">
    <property type="entry name" value="Putative DNA-binding domain"/>
    <property type="match status" value="1"/>
</dbReference>
<evidence type="ECO:0000313" key="5">
    <source>
        <dbReference type="Proteomes" id="UP000318349"/>
    </source>
</evidence>
<name>A0A557SJ34_9RHOO</name>
<dbReference type="Gene3D" id="1.10.1660.10">
    <property type="match status" value="1"/>
</dbReference>
<keyword evidence="2" id="KW-0175">Coiled coil</keyword>
<feature type="domain" description="HTH merR-type" evidence="3">
    <location>
        <begin position="1"/>
        <end position="69"/>
    </location>
</feature>
<dbReference type="PROSITE" id="PS50937">
    <property type="entry name" value="HTH_MERR_2"/>
    <property type="match status" value="1"/>
</dbReference>
<dbReference type="GO" id="GO:0046872">
    <property type="term" value="F:metal ion binding"/>
    <property type="evidence" value="ECO:0007669"/>
    <property type="project" value="InterPro"/>
</dbReference>
<evidence type="ECO:0000256" key="1">
    <source>
        <dbReference type="ARBA" id="ARBA00023125"/>
    </source>
</evidence>
<evidence type="ECO:0000313" key="4">
    <source>
        <dbReference type="EMBL" id="TVO77360.1"/>
    </source>
</evidence>
<dbReference type="InterPro" id="IPR047057">
    <property type="entry name" value="MerR_fam"/>
</dbReference>
<protein>
    <submittedName>
        <fullName evidence="4">Cd(II)/Pb(II)-responsive transcriptional regulator</fullName>
    </submittedName>
</protein>
<dbReference type="AlphaFoldDB" id="A0A557SJ34"/>
<gene>
    <name evidence="4" type="primary">cadR</name>
    <name evidence="4" type="ORF">FHP89_08565</name>
</gene>
<dbReference type="Proteomes" id="UP000318349">
    <property type="component" value="Unassembled WGS sequence"/>
</dbReference>
<dbReference type="GO" id="GO:0003700">
    <property type="term" value="F:DNA-binding transcription factor activity"/>
    <property type="evidence" value="ECO:0007669"/>
    <property type="project" value="InterPro"/>
</dbReference>
<dbReference type="InterPro" id="IPR011791">
    <property type="entry name" value="CadR-PbrR"/>
</dbReference>
<sequence>MRIGELAQSCCVDADTIRFYEKRGLLPPPQRQSNGYRSFDTQHVERLAFIRHCRALDMSLAEIQRLLDAGSHPDADCGDINALIDNHLDTLRQRIASMQALEQQLQALRSRCGEHRAVEACGILNELTAVAIGSVSDGAGVEIGPGADDGAGER</sequence>
<feature type="coiled-coil region" evidence="2">
    <location>
        <begin position="88"/>
        <end position="118"/>
    </location>
</feature>
<comment type="caution">
    <text evidence="4">The sequence shown here is derived from an EMBL/GenBank/DDBJ whole genome shotgun (WGS) entry which is preliminary data.</text>
</comment>
<proteinExistence type="predicted"/>
<dbReference type="PANTHER" id="PTHR30204:SF92">
    <property type="entry name" value="HTH-TYPE TRANSCRIPTIONAL REGULATOR ZNTR"/>
    <property type="match status" value="1"/>
</dbReference>
<dbReference type="PANTHER" id="PTHR30204">
    <property type="entry name" value="REDOX-CYCLING DRUG-SENSING TRANSCRIPTIONAL ACTIVATOR SOXR"/>
    <property type="match status" value="1"/>
</dbReference>
<dbReference type="InterPro" id="IPR009061">
    <property type="entry name" value="DNA-bd_dom_put_sf"/>
</dbReference>
<dbReference type="GO" id="GO:0003677">
    <property type="term" value="F:DNA binding"/>
    <property type="evidence" value="ECO:0007669"/>
    <property type="project" value="UniProtKB-KW"/>
</dbReference>
<dbReference type="CDD" id="cd04784">
    <property type="entry name" value="HTH_CadR-PbrR"/>
    <property type="match status" value="1"/>
</dbReference>
<evidence type="ECO:0000259" key="3">
    <source>
        <dbReference type="PROSITE" id="PS50937"/>
    </source>
</evidence>
<dbReference type="PRINTS" id="PR00040">
    <property type="entry name" value="HTHMERR"/>
</dbReference>
<dbReference type="SMART" id="SM00422">
    <property type="entry name" value="HTH_MERR"/>
    <property type="match status" value="1"/>
</dbReference>
<organism evidence="4 5">
    <name type="scientific">Denitromonas halophila</name>
    <dbReference type="NCBI Taxonomy" id="1629404"/>
    <lineage>
        <taxon>Bacteria</taxon>
        <taxon>Pseudomonadati</taxon>
        <taxon>Pseudomonadota</taxon>
        <taxon>Betaproteobacteria</taxon>
        <taxon>Rhodocyclales</taxon>
        <taxon>Zoogloeaceae</taxon>
        <taxon>Denitromonas</taxon>
    </lineage>
</organism>
<dbReference type="InterPro" id="IPR000551">
    <property type="entry name" value="MerR-type_HTH_dom"/>
</dbReference>
<accession>A0A557SJ34</accession>
<dbReference type="NCBIfam" id="TIGR02047">
    <property type="entry name" value="CadR-PbrR"/>
    <property type="match status" value="1"/>
</dbReference>
<dbReference type="GO" id="GO:0045893">
    <property type="term" value="P:positive regulation of DNA-templated transcription"/>
    <property type="evidence" value="ECO:0007669"/>
    <property type="project" value="InterPro"/>
</dbReference>
<dbReference type="EMBL" id="VMNI01000007">
    <property type="protein sequence ID" value="TVO77360.1"/>
    <property type="molecule type" value="Genomic_DNA"/>
</dbReference>
<dbReference type="Pfam" id="PF13411">
    <property type="entry name" value="MerR_1"/>
    <property type="match status" value="1"/>
</dbReference>